<dbReference type="Proteomes" id="UP000298246">
    <property type="component" value="Unassembled WGS sequence"/>
</dbReference>
<dbReference type="Gene3D" id="3.40.50.150">
    <property type="entry name" value="Vaccinia Virus protein VP39"/>
    <property type="match status" value="1"/>
</dbReference>
<dbReference type="Pfam" id="PF08241">
    <property type="entry name" value="Methyltransf_11"/>
    <property type="match status" value="1"/>
</dbReference>
<evidence type="ECO:0000259" key="1">
    <source>
        <dbReference type="Pfam" id="PF08241"/>
    </source>
</evidence>
<sequence>MNHDDIYRYAPEIYEALISRQPSLLPAIREICDPHGLDIIDLGAGTGRLTIPLAQEGRSLLALDASAAMLEIAKCKLRAAGGSAVWRTAVCDMARIAAPSSSADLVVAGWSLCYSASSTSSGWESRLDVAMQEIRRVLRPGAIAIIFETLGTGYTEPSPPDFLTGYFALLEQRYGFSRRWQRLDYHFADVEEAARLCGFFFGEELAKEVRTNRLTVLPECAGLWWRRF</sequence>
<reference evidence="2 3" key="1">
    <citation type="submission" date="2017-03" db="EMBL/GenBank/DDBJ databases">
        <title>Isolation of Levoglucosan Utilizing Bacteria.</title>
        <authorList>
            <person name="Arya A.S."/>
        </authorList>
    </citation>
    <scope>NUCLEOTIDE SEQUENCE [LARGE SCALE GENOMIC DNA]</scope>
    <source>
        <strain evidence="2 3">MEC069</strain>
    </source>
</reference>
<name>A0A4Y8Q3T3_9BACL</name>
<protein>
    <submittedName>
        <fullName evidence="2">SAM-dependent methyltransferase</fullName>
    </submittedName>
</protein>
<accession>A0A4Y8Q3T3</accession>
<gene>
    <name evidence="2" type="ORF">B5M42_09135</name>
</gene>
<dbReference type="CDD" id="cd02440">
    <property type="entry name" value="AdoMet_MTases"/>
    <property type="match status" value="1"/>
</dbReference>
<organism evidence="2 3">
    <name type="scientific">Paenibacillus athensensis</name>
    <dbReference type="NCBI Taxonomy" id="1967502"/>
    <lineage>
        <taxon>Bacteria</taxon>
        <taxon>Bacillati</taxon>
        <taxon>Bacillota</taxon>
        <taxon>Bacilli</taxon>
        <taxon>Bacillales</taxon>
        <taxon>Paenibacillaceae</taxon>
        <taxon>Paenibacillus</taxon>
    </lineage>
</organism>
<dbReference type="GO" id="GO:0008757">
    <property type="term" value="F:S-adenosylmethionine-dependent methyltransferase activity"/>
    <property type="evidence" value="ECO:0007669"/>
    <property type="project" value="InterPro"/>
</dbReference>
<dbReference type="AlphaFoldDB" id="A0A4Y8Q3T3"/>
<dbReference type="OrthoDB" id="9784101at2"/>
<evidence type="ECO:0000313" key="2">
    <source>
        <dbReference type="EMBL" id="TFE88605.1"/>
    </source>
</evidence>
<dbReference type="InterPro" id="IPR029063">
    <property type="entry name" value="SAM-dependent_MTases_sf"/>
</dbReference>
<comment type="caution">
    <text evidence="2">The sequence shown here is derived from an EMBL/GenBank/DDBJ whole genome shotgun (WGS) entry which is preliminary data.</text>
</comment>
<dbReference type="GO" id="GO:0032259">
    <property type="term" value="P:methylation"/>
    <property type="evidence" value="ECO:0007669"/>
    <property type="project" value="UniProtKB-KW"/>
</dbReference>
<dbReference type="RefSeq" id="WP_134751983.1">
    <property type="nucleotide sequence ID" value="NZ_MYFO02000002.1"/>
</dbReference>
<dbReference type="InterPro" id="IPR050508">
    <property type="entry name" value="Methyltransf_Superfamily"/>
</dbReference>
<dbReference type="InterPro" id="IPR013216">
    <property type="entry name" value="Methyltransf_11"/>
</dbReference>
<keyword evidence="2" id="KW-0808">Transferase</keyword>
<dbReference type="PANTHER" id="PTHR42912">
    <property type="entry name" value="METHYLTRANSFERASE"/>
    <property type="match status" value="1"/>
</dbReference>
<keyword evidence="2" id="KW-0489">Methyltransferase</keyword>
<proteinExistence type="predicted"/>
<dbReference type="PANTHER" id="PTHR42912:SF93">
    <property type="entry name" value="N6-ADENOSINE-METHYLTRANSFERASE TMT1A"/>
    <property type="match status" value="1"/>
</dbReference>
<dbReference type="EMBL" id="MYFO01000009">
    <property type="protein sequence ID" value="TFE88605.1"/>
    <property type="molecule type" value="Genomic_DNA"/>
</dbReference>
<keyword evidence="3" id="KW-1185">Reference proteome</keyword>
<feature type="domain" description="Methyltransferase type 11" evidence="1">
    <location>
        <begin position="41"/>
        <end position="146"/>
    </location>
</feature>
<dbReference type="SUPFAM" id="SSF53335">
    <property type="entry name" value="S-adenosyl-L-methionine-dependent methyltransferases"/>
    <property type="match status" value="1"/>
</dbReference>
<evidence type="ECO:0000313" key="3">
    <source>
        <dbReference type="Proteomes" id="UP000298246"/>
    </source>
</evidence>